<protein>
    <submittedName>
        <fullName evidence="3">GDSL-type esterase/lipase family protein</fullName>
    </submittedName>
</protein>
<gene>
    <name evidence="3" type="ORF">OHA16_27420</name>
</gene>
<dbReference type="EMBL" id="CP108110">
    <property type="protein sequence ID" value="WUQ86354.1"/>
    <property type="molecule type" value="Genomic_DNA"/>
</dbReference>
<dbReference type="Gene3D" id="3.40.50.1110">
    <property type="entry name" value="SGNH hydrolase"/>
    <property type="match status" value="1"/>
</dbReference>
<evidence type="ECO:0000256" key="1">
    <source>
        <dbReference type="SAM" id="MobiDB-lite"/>
    </source>
</evidence>
<dbReference type="Pfam" id="PF13472">
    <property type="entry name" value="Lipase_GDSL_2"/>
    <property type="match status" value="1"/>
</dbReference>
<evidence type="ECO:0000259" key="2">
    <source>
        <dbReference type="Pfam" id="PF13472"/>
    </source>
</evidence>
<sequence length="341" mass="37886">MSSQIAALTPQMRHYTEELYEDGRLRWLPYTMYFHPAEHRSEIVNTDRFGFRYSHGPDGARAAVGDEDRPSGPVNLLVGSSMAFGVGATSDEATVASRLWSRYAPSRPWLSVAGRSFNSTQELVLFLLHRHLVPEIERIVVVSGFNNLGLARQPQSPNWNHGAFFQHNEFTEKLTADRPARKRDGLFGRRPGVPAMDTGNSPRPDAATQVTIGTDLTLRHLDGWRLLAKSLGAELSFALQPMATWVRDRPAPQEQLLFDELDEMFSFTEVFGDIIAPETGRSYSAALRSGCERLGVPFVDLNPLLGEAAAADDWLFTDRAHLTDLGYDTVTGLLADRLGLS</sequence>
<organism evidence="3 4">
    <name type="scientific">Kitasatospora purpeofusca</name>
    <dbReference type="NCBI Taxonomy" id="67352"/>
    <lineage>
        <taxon>Bacteria</taxon>
        <taxon>Bacillati</taxon>
        <taxon>Actinomycetota</taxon>
        <taxon>Actinomycetes</taxon>
        <taxon>Kitasatosporales</taxon>
        <taxon>Streptomycetaceae</taxon>
        <taxon>Kitasatospora</taxon>
    </lineage>
</organism>
<feature type="domain" description="SGNH hydrolase-type esterase" evidence="2">
    <location>
        <begin position="78"/>
        <end position="328"/>
    </location>
</feature>
<proteinExistence type="predicted"/>
<evidence type="ECO:0000313" key="4">
    <source>
        <dbReference type="Proteomes" id="UP001432222"/>
    </source>
</evidence>
<dbReference type="SUPFAM" id="SSF52266">
    <property type="entry name" value="SGNH hydrolase"/>
    <property type="match status" value="1"/>
</dbReference>
<evidence type="ECO:0000313" key="3">
    <source>
        <dbReference type="EMBL" id="WUQ86354.1"/>
    </source>
</evidence>
<reference evidence="3" key="1">
    <citation type="submission" date="2022-10" db="EMBL/GenBank/DDBJ databases">
        <title>The complete genomes of actinobacterial strains from the NBC collection.</title>
        <authorList>
            <person name="Joergensen T.S."/>
            <person name="Alvarez Arevalo M."/>
            <person name="Sterndorff E.B."/>
            <person name="Faurdal D."/>
            <person name="Vuksanovic O."/>
            <person name="Mourched A.-S."/>
            <person name="Charusanti P."/>
            <person name="Shaw S."/>
            <person name="Blin K."/>
            <person name="Weber T."/>
        </authorList>
    </citation>
    <scope>NUCLEOTIDE SEQUENCE</scope>
    <source>
        <strain evidence="3">NBC_00222</strain>
    </source>
</reference>
<name>A0ABZ1U8I1_9ACTN</name>
<accession>A0ABZ1U8I1</accession>
<dbReference type="RefSeq" id="WP_328956981.1">
    <property type="nucleotide sequence ID" value="NZ_CP108110.1"/>
</dbReference>
<keyword evidence="4" id="KW-1185">Reference proteome</keyword>
<dbReference type="InterPro" id="IPR036514">
    <property type="entry name" value="SGNH_hydro_sf"/>
</dbReference>
<dbReference type="Proteomes" id="UP001432222">
    <property type="component" value="Chromosome"/>
</dbReference>
<feature type="region of interest" description="Disordered" evidence="1">
    <location>
        <begin position="182"/>
        <end position="207"/>
    </location>
</feature>
<dbReference type="InterPro" id="IPR013830">
    <property type="entry name" value="SGNH_hydro"/>
</dbReference>